<dbReference type="OrthoDB" id="9787061at2"/>
<dbReference type="InterPro" id="IPR004143">
    <property type="entry name" value="BPL_LPL_catalytic"/>
</dbReference>
<feature type="active site" description="Acyl-thioester intermediate" evidence="6">
    <location>
        <position position="180"/>
    </location>
</feature>
<gene>
    <name evidence="10" type="primary">lipB</name>
    <name evidence="10" type="ORF">EHQ30_00135</name>
</gene>
<evidence type="ECO:0000313" key="10">
    <source>
        <dbReference type="EMBL" id="TGK95098.1"/>
    </source>
</evidence>
<comment type="pathway">
    <text evidence="1 5">Protein modification; protein lipoylation via endogenous pathway; protein N(6)-(lipoyl)lysine from octanoyl-[acyl-carrier-protein]: step 1/2.</text>
</comment>
<keyword evidence="11" id="KW-1185">Reference proteome</keyword>
<dbReference type="NCBIfam" id="TIGR00214">
    <property type="entry name" value="lipB"/>
    <property type="match status" value="1"/>
</dbReference>
<feature type="site" description="Lowers pKa of active site Cys" evidence="8">
    <location>
        <position position="146"/>
    </location>
</feature>
<comment type="function">
    <text evidence="4 5">Catalyzes the transfer of endogenously produced octanoic acid from octanoyl-acyl-carrier-protein onto the lipoyl domains of lipoate-dependent enzymes. Lipoyl-ACP can also act as a substrate although octanoyl-ACP is likely to be the physiological substrate.</text>
</comment>
<dbReference type="SUPFAM" id="SSF55681">
    <property type="entry name" value="Class II aaRS and biotin synthetases"/>
    <property type="match status" value="1"/>
</dbReference>
<organism evidence="10 11">
    <name type="scientific">Leptospira brenneri</name>
    <dbReference type="NCBI Taxonomy" id="2023182"/>
    <lineage>
        <taxon>Bacteria</taxon>
        <taxon>Pseudomonadati</taxon>
        <taxon>Spirochaetota</taxon>
        <taxon>Spirochaetia</taxon>
        <taxon>Leptospirales</taxon>
        <taxon>Leptospiraceae</taxon>
        <taxon>Leptospira</taxon>
    </lineage>
</organism>
<feature type="binding site" evidence="7">
    <location>
        <begin position="162"/>
        <end position="164"/>
    </location>
    <ligand>
        <name>substrate</name>
    </ligand>
</feature>
<evidence type="ECO:0000256" key="4">
    <source>
        <dbReference type="ARBA" id="ARBA00024732"/>
    </source>
</evidence>
<evidence type="ECO:0000259" key="9">
    <source>
        <dbReference type="PROSITE" id="PS51733"/>
    </source>
</evidence>
<sequence length="219" mass="24626">MTKFLHRKGLPSYLFPSIVSYTRYVKFQENSRKNRRESLLFLEHSPCLTGGIGAKAENLLVSLGVLSAMGVELITLPRGGDFTAHEPGQIVGYLQIDLKKRNLSLGDFLRILNRSLVDSIWETWGLKLEENPKAPGLYTVEEPKLKLVSEGIFAKSYFTSFGFALNAMNNLSTFSLINPCGAKSEDMTSLQRLGKPVDFPKERREFVESFAKTFIDLLP</sequence>
<dbReference type="PANTHER" id="PTHR10993">
    <property type="entry name" value="OCTANOYLTRANSFERASE"/>
    <property type="match status" value="1"/>
</dbReference>
<evidence type="ECO:0000313" key="11">
    <source>
        <dbReference type="Proteomes" id="UP000297891"/>
    </source>
</evidence>
<dbReference type="PROSITE" id="PS01313">
    <property type="entry name" value="LIPB"/>
    <property type="match status" value="1"/>
</dbReference>
<dbReference type="Gene3D" id="3.30.930.10">
    <property type="entry name" value="Bira Bifunctional Protein, Domain 2"/>
    <property type="match status" value="1"/>
</dbReference>
<protein>
    <recommendedName>
        <fullName evidence="5">Octanoyltransferase</fullName>
        <ecNumber evidence="5">2.3.1.181</ecNumber>
    </recommendedName>
</protein>
<evidence type="ECO:0000256" key="2">
    <source>
        <dbReference type="ARBA" id="ARBA00022679"/>
    </source>
</evidence>
<proteinExistence type="inferred from homology"/>
<feature type="binding site" evidence="7">
    <location>
        <begin position="149"/>
        <end position="151"/>
    </location>
    <ligand>
        <name>substrate</name>
    </ligand>
</feature>
<dbReference type="Proteomes" id="UP000297891">
    <property type="component" value="Unassembled WGS sequence"/>
</dbReference>
<evidence type="ECO:0000256" key="7">
    <source>
        <dbReference type="PIRSR" id="PIRSR016262-2"/>
    </source>
</evidence>
<comment type="catalytic activity">
    <reaction evidence="5">
        <text>octanoyl-[ACP] + L-lysyl-[protein] = N(6)-octanoyl-L-lysyl-[protein] + holo-[ACP] + H(+)</text>
        <dbReference type="Rhea" id="RHEA:17665"/>
        <dbReference type="Rhea" id="RHEA-COMP:9636"/>
        <dbReference type="Rhea" id="RHEA-COMP:9685"/>
        <dbReference type="Rhea" id="RHEA-COMP:9752"/>
        <dbReference type="Rhea" id="RHEA-COMP:9928"/>
        <dbReference type="ChEBI" id="CHEBI:15378"/>
        <dbReference type="ChEBI" id="CHEBI:29969"/>
        <dbReference type="ChEBI" id="CHEBI:64479"/>
        <dbReference type="ChEBI" id="CHEBI:78463"/>
        <dbReference type="ChEBI" id="CHEBI:78809"/>
        <dbReference type="EC" id="2.3.1.181"/>
    </reaction>
</comment>
<dbReference type="InterPro" id="IPR020605">
    <property type="entry name" value="Octanoyltransferase_CS"/>
</dbReference>
<dbReference type="UniPathway" id="UPA00538">
    <property type="reaction ID" value="UER00592"/>
</dbReference>
<comment type="similarity">
    <text evidence="5">Belongs to the LipB family.</text>
</comment>
<dbReference type="PANTHER" id="PTHR10993:SF7">
    <property type="entry name" value="LIPOYLTRANSFERASE 2, MITOCHONDRIAL-RELATED"/>
    <property type="match status" value="1"/>
</dbReference>
<accession>A0A2M9Y0M0</accession>
<dbReference type="PROSITE" id="PS51733">
    <property type="entry name" value="BPL_LPL_CATALYTIC"/>
    <property type="match status" value="1"/>
</dbReference>
<dbReference type="GO" id="GO:0009249">
    <property type="term" value="P:protein lipoylation"/>
    <property type="evidence" value="ECO:0007669"/>
    <property type="project" value="InterPro"/>
</dbReference>
<evidence type="ECO:0000256" key="6">
    <source>
        <dbReference type="PIRSR" id="PIRSR016262-1"/>
    </source>
</evidence>
<evidence type="ECO:0000256" key="3">
    <source>
        <dbReference type="ARBA" id="ARBA00023315"/>
    </source>
</evidence>
<evidence type="ECO:0000256" key="5">
    <source>
        <dbReference type="PIRNR" id="PIRNR016262"/>
    </source>
</evidence>
<dbReference type="EC" id="2.3.1.181" evidence="5"/>
<dbReference type="Pfam" id="PF21948">
    <property type="entry name" value="LplA-B_cat"/>
    <property type="match status" value="1"/>
</dbReference>
<dbReference type="AlphaFoldDB" id="A0A2M9Y0M0"/>
<dbReference type="PIRSF" id="PIRSF016262">
    <property type="entry name" value="LPLase"/>
    <property type="match status" value="1"/>
</dbReference>
<keyword evidence="3 5" id="KW-0012">Acyltransferase</keyword>
<dbReference type="InterPro" id="IPR000544">
    <property type="entry name" value="Octanoyltransferase"/>
</dbReference>
<dbReference type="InterPro" id="IPR045864">
    <property type="entry name" value="aa-tRNA-synth_II/BPL/LPL"/>
</dbReference>
<name>A0A2M9Y0M0_9LEPT</name>
<evidence type="ECO:0000256" key="8">
    <source>
        <dbReference type="PIRSR" id="PIRSR016262-3"/>
    </source>
</evidence>
<feature type="domain" description="BPL/LPL catalytic" evidence="9">
    <location>
        <begin position="33"/>
        <end position="218"/>
    </location>
</feature>
<reference evidence="10" key="1">
    <citation type="journal article" date="2019" name="PLoS Negl. Trop. Dis.">
        <title>Revisiting the worldwide diversity of Leptospira species in the environment.</title>
        <authorList>
            <person name="Vincent A.T."/>
            <person name="Schiettekatte O."/>
            <person name="Bourhy P."/>
            <person name="Veyrier F.J."/>
            <person name="Picardeau M."/>
        </authorList>
    </citation>
    <scope>NUCLEOTIDE SEQUENCE [LARGE SCALE GENOMIC DNA]</scope>
    <source>
        <strain evidence="10">201800277</strain>
    </source>
</reference>
<evidence type="ECO:0000256" key="1">
    <source>
        <dbReference type="ARBA" id="ARBA00004821"/>
    </source>
</evidence>
<keyword evidence="2 5" id="KW-0808">Transferase</keyword>
<dbReference type="GO" id="GO:0033819">
    <property type="term" value="F:lipoyl(octanoyl) transferase activity"/>
    <property type="evidence" value="ECO:0007669"/>
    <property type="project" value="UniProtKB-EC"/>
</dbReference>
<comment type="caution">
    <text evidence="10">The sequence shown here is derived from an EMBL/GenBank/DDBJ whole genome shotgun (WGS) entry which is preliminary data.</text>
</comment>
<feature type="binding site" evidence="7">
    <location>
        <begin position="78"/>
        <end position="85"/>
    </location>
    <ligand>
        <name>substrate</name>
    </ligand>
</feature>
<dbReference type="EMBL" id="RQFP01000001">
    <property type="protein sequence ID" value="TGK95098.1"/>
    <property type="molecule type" value="Genomic_DNA"/>
</dbReference>
<dbReference type="RefSeq" id="WP_100791207.1">
    <property type="nucleotide sequence ID" value="NZ_NPDQ01000005.1"/>
</dbReference>